<evidence type="ECO:0000313" key="1">
    <source>
        <dbReference type="EMBL" id="HIU93426.1"/>
    </source>
</evidence>
<proteinExistence type="predicted"/>
<dbReference type="SFLD" id="SFLDS00003">
    <property type="entry name" value="Haloacid_Dehalogenase"/>
    <property type="match status" value="1"/>
</dbReference>
<name>A0A9D1N1Z4_9CLOT</name>
<reference evidence="1" key="1">
    <citation type="submission" date="2020-10" db="EMBL/GenBank/DDBJ databases">
        <authorList>
            <person name="Gilroy R."/>
        </authorList>
    </citation>
    <scope>NUCLEOTIDE SEQUENCE</scope>
    <source>
        <strain evidence="1">CHK154-7741</strain>
    </source>
</reference>
<protein>
    <submittedName>
        <fullName evidence="1">HAD family hydrolase</fullName>
    </submittedName>
</protein>
<dbReference type="Proteomes" id="UP000886748">
    <property type="component" value="Unassembled WGS sequence"/>
</dbReference>
<dbReference type="InterPro" id="IPR023198">
    <property type="entry name" value="PGP-like_dom2"/>
</dbReference>
<dbReference type="Gene3D" id="3.40.50.1000">
    <property type="entry name" value="HAD superfamily/HAD-like"/>
    <property type="match status" value="1"/>
</dbReference>
<dbReference type="AlphaFoldDB" id="A0A9D1N1Z4"/>
<dbReference type="SFLD" id="SFLDG01129">
    <property type="entry name" value="C1.5:_HAD__Beta-PGM__Phosphata"/>
    <property type="match status" value="1"/>
</dbReference>
<dbReference type="GO" id="GO:0008967">
    <property type="term" value="F:phosphoglycolate phosphatase activity"/>
    <property type="evidence" value="ECO:0007669"/>
    <property type="project" value="TreeGrafter"/>
</dbReference>
<gene>
    <name evidence="1" type="ORF">IAD26_09895</name>
</gene>
<sequence>MISLTVNNSKIPNIDTVLFDKDGTFIDLHYFWGKMTTMRCDEIIQTYSLPVSLHHELCLCLGYDTKTQKMLKDGITALYSRPKIIEIFRSDLKKYGVNATQQEIEKIFDHISSVFYKNMQTYTKPIDSAVEFFKTLAQSNLKLGIVTSDSVESTQLTLKHFGWEKYFGAVIGRESSDAHKESGIPAKMALEILQSNPTNTVMIGDAPMDYLAAKNADIKTTILVATGQIEREELQQHSPYAVNTLNEVY</sequence>
<dbReference type="PANTHER" id="PTHR43434">
    <property type="entry name" value="PHOSPHOGLYCOLATE PHOSPHATASE"/>
    <property type="match status" value="1"/>
</dbReference>
<dbReference type="Pfam" id="PF00702">
    <property type="entry name" value="Hydrolase"/>
    <property type="match status" value="1"/>
</dbReference>
<comment type="caution">
    <text evidence="1">The sequence shown here is derived from an EMBL/GenBank/DDBJ whole genome shotgun (WGS) entry which is preliminary data.</text>
</comment>
<dbReference type="InterPro" id="IPR023214">
    <property type="entry name" value="HAD_sf"/>
</dbReference>
<keyword evidence="1" id="KW-0378">Hydrolase</keyword>
<dbReference type="PANTHER" id="PTHR43434:SF1">
    <property type="entry name" value="PHOSPHOGLYCOLATE PHOSPHATASE"/>
    <property type="match status" value="1"/>
</dbReference>
<dbReference type="NCBIfam" id="TIGR01549">
    <property type="entry name" value="HAD-SF-IA-v1"/>
    <property type="match status" value="1"/>
</dbReference>
<dbReference type="GO" id="GO:0006281">
    <property type="term" value="P:DNA repair"/>
    <property type="evidence" value="ECO:0007669"/>
    <property type="project" value="TreeGrafter"/>
</dbReference>
<dbReference type="InterPro" id="IPR050155">
    <property type="entry name" value="HAD-like_hydrolase_sf"/>
</dbReference>
<organism evidence="1 2">
    <name type="scientific">Candidatus Limenecus avicola</name>
    <dbReference type="NCBI Taxonomy" id="2840847"/>
    <lineage>
        <taxon>Bacteria</taxon>
        <taxon>Bacillati</taxon>
        <taxon>Bacillota</taxon>
        <taxon>Clostridia</taxon>
        <taxon>Eubacteriales</taxon>
        <taxon>Clostridiaceae</taxon>
        <taxon>Clostridiaceae incertae sedis</taxon>
        <taxon>Candidatus Limenecus</taxon>
    </lineage>
</organism>
<accession>A0A9D1N1Z4</accession>
<feature type="non-terminal residue" evidence="1">
    <location>
        <position position="249"/>
    </location>
</feature>
<dbReference type="InterPro" id="IPR006439">
    <property type="entry name" value="HAD-SF_hydro_IA"/>
</dbReference>
<dbReference type="SUPFAM" id="SSF56784">
    <property type="entry name" value="HAD-like"/>
    <property type="match status" value="1"/>
</dbReference>
<dbReference type="EMBL" id="DVOD01000071">
    <property type="protein sequence ID" value="HIU93426.1"/>
    <property type="molecule type" value="Genomic_DNA"/>
</dbReference>
<reference evidence="1" key="2">
    <citation type="journal article" date="2021" name="PeerJ">
        <title>Extensive microbial diversity within the chicken gut microbiome revealed by metagenomics and culture.</title>
        <authorList>
            <person name="Gilroy R."/>
            <person name="Ravi A."/>
            <person name="Getino M."/>
            <person name="Pursley I."/>
            <person name="Horton D.L."/>
            <person name="Alikhan N.F."/>
            <person name="Baker D."/>
            <person name="Gharbi K."/>
            <person name="Hall N."/>
            <person name="Watson M."/>
            <person name="Adriaenssens E.M."/>
            <person name="Foster-Nyarko E."/>
            <person name="Jarju S."/>
            <person name="Secka A."/>
            <person name="Antonio M."/>
            <person name="Oren A."/>
            <person name="Chaudhuri R.R."/>
            <person name="La Ragione R."/>
            <person name="Hildebrand F."/>
            <person name="Pallen M.J."/>
        </authorList>
    </citation>
    <scope>NUCLEOTIDE SEQUENCE</scope>
    <source>
        <strain evidence="1">CHK154-7741</strain>
    </source>
</reference>
<dbReference type="InterPro" id="IPR036412">
    <property type="entry name" value="HAD-like_sf"/>
</dbReference>
<evidence type="ECO:0000313" key="2">
    <source>
        <dbReference type="Proteomes" id="UP000886748"/>
    </source>
</evidence>
<dbReference type="Gene3D" id="1.10.150.240">
    <property type="entry name" value="Putative phosphatase, domain 2"/>
    <property type="match status" value="1"/>
</dbReference>